<evidence type="ECO:0000256" key="2">
    <source>
        <dbReference type="SAM" id="MobiDB-lite"/>
    </source>
</evidence>
<organism evidence="4">
    <name type="scientific">Spirodela intermedia</name>
    <name type="common">Intermediate duckweed</name>
    <dbReference type="NCBI Taxonomy" id="51605"/>
    <lineage>
        <taxon>Eukaryota</taxon>
        <taxon>Viridiplantae</taxon>
        <taxon>Streptophyta</taxon>
        <taxon>Embryophyta</taxon>
        <taxon>Tracheophyta</taxon>
        <taxon>Spermatophyta</taxon>
        <taxon>Magnoliopsida</taxon>
        <taxon>Liliopsida</taxon>
        <taxon>Araceae</taxon>
        <taxon>Lemnoideae</taxon>
        <taxon>Spirodela</taxon>
    </lineage>
</organism>
<keyword evidence="3" id="KW-1133">Transmembrane helix</keyword>
<reference evidence="4 5" key="1">
    <citation type="submission" date="2019-12" db="EMBL/GenBank/DDBJ databases">
        <authorList>
            <person name="Scholz U."/>
            <person name="Mascher M."/>
            <person name="Fiebig A."/>
        </authorList>
    </citation>
    <scope>NUCLEOTIDE SEQUENCE</scope>
</reference>
<feature type="region of interest" description="Disordered" evidence="2">
    <location>
        <begin position="35"/>
        <end position="55"/>
    </location>
</feature>
<accession>A0A7I8J049</accession>
<evidence type="ECO:0000313" key="4">
    <source>
        <dbReference type="EMBL" id="CAA2623814.1"/>
    </source>
</evidence>
<keyword evidence="3" id="KW-0472">Membrane</keyword>
<keyword evidence="3" id="KW-0812">Transmembrane</keyword>
<dbReference type="EMBL" id="CACRZD030000007">
    <property type="protein sequence ID" value="CAA6663342.1"/>
    <property type="molecule type" value="Genomic_DNA"/>
</dbReference>
<protein>
    <submittedName>
        <fullName evidence="4">Uncharacterized protein</fullName>
    </submittedName>
</protein>
<dbReference type="AlphaFoldDB" id="A0A7I8J049"/>
<gene>
    <name evidence="4" type="ORF">SI7747_07009727</name>
</gene>
<dbReference type="PANTHER" id="PTHR36383">
    <property type="entry name" value="OS09G0529350 PROTEIN"/>
    <property type="match status" value="1"/>
</dbReference>
<sequence length="316" mass="33768">MLRQGPFVPSLPAVLSSPATASVLLQRFSSAAAPRPLRSRGGLRPPCGNSGGGAAGTGDGLRGFLGEQVEALLKKEENRALLDGLEEASSRVDAARRALADIQRQEAEAARAKEYVLQLQSRQSEIEETQRELLEARSMVEEAERSLSPNMGENTSGDAAEGGEIIDKDLERLESIKAAVISSAVGTLAGVPISAYQATSTTQWVAHLAVIFLSCALFGVTFRYTVGRDLNNTQLKTGTCAAFGFIKARSWLSNCRALGGRSWEGAWEFSGIDGFLQLAADGAIHVSESTFIFLFSAVALDFCFKTRVLSPGPIRK</sequence>
<dbReference type="EMBL" id="LR743594">
    <property type="protein sequence ID" value="CAA2623814.1"/>
    <property type="molecule type" value="Genomic_DNA"/>
</dbReference>
<feature type="coiled-coil region" evidence="1">
    <location>
        <begin position="85"/>
        <end position="146"/>
    </location>
</feature>
<evidence type="ECO:0000256" key="3">
    <source>
        <dbReference type="SAM" id="Phobius"/>
    </source>
</evidence>
<dbReference type="PANTHER" id="PTHR36383:SF1">
    <property type="entry name" value="PROTEIN, PUTATIVE-RELATED"/>
    <property type="match status" value="1"/>
</dbReference>
<keyword evidence="5" id="KW-1185">Reference proteome</keyword>
<evidence type="ECO:0000256" key="1">
    <source>
        <dbReference type="SAM" id="Coils"/>
    </source>
</evidence>
<name>A0A7I8J049_SPIIN</name>
<keyword evidence="1" id="KW-0175">Coiled coil</keyword>
<proteinExistence type="predicted"/>
<evidence type="ECO:0000313" key="5">
    <source>
        <dbReference type="Proteomes" id="UP001189122"/>
    </source>
</evidence>
<feature type="compositionally biased region" description="Low complexity" evidence="2">
    <location>
        <begin position="35"/>
        <end position="48"/>
    </location>
</feature>
<feature type="transmembrane region" description="Helical" evidence="3">
    <location>
        <begin position="204"/>
        <end position="226"/>
    </location>
</feature>
<dbReference type="Proteomes" id="UP001189122">
    <property type="component" value="Unassembled WGS sequence"/>
</dbReference>